<protein>
    <submittedName>
        <fullName evidence="1">Uncharacterized protein</fullName>
    </submittedName>
</protein>
<evidence type="ECO:0000313" key="1">
    <source>
        <dbReference type="EMBL" id="MBW0552287.1"/>
    </source>
</evidence>
<keyword evidence="2" id="KW-1185">Reference proteome</keyword>
<gene>
    <name evidence="1" type="ORF">O181_092002</name>
</gene>
<dbReference type="Proteomes" id="UP000765509">
    <property type="component" value="Unassembled WGS sequence"/>
</dbReference>
<comment type="caution">
    <text evidence="1">The sequence shown here is derived from an EMBL/GenBank/DDBJ whole genome shotgun (WGS) entry which is preliminary data.</text>
</comment>
<proteinExistence type="predicted"/>
<accession>A0A9Q3IYM4</accession>
<evidence type="ECO:0000313" key="2">
    <source>
        <dbReference type="Proteomes" id="UP000765509"/>
    </source>
</evidence>
<reference evidence="1" key="1">
    <citation type="submission" date="2021-03" db="EMBL/GenBank/DDBJ databases">
        <title>Draft genome sequence of rust myrtle Austropuccinia psidii MF-1, a brazilian biotype.</title>
        <authorList>
            <person name="Quecine M.C."/>
            <person name="Pachon D.M.R."/>
            <person name="Bonatelli M.L."/>
            <person name="Correr F.H."/>
            <person name="Franceschini L.M."/>
            <person name="Leite T.F."/>
            <person name="Margarido G.R.A."/>
            <person name="Almeida C.A."/>
            <person name="Ferrarezi J.A."/>
            <person name="Labate C.A."/>
        </authorList>
    </citation>
    <scope>NUCLEOTIDE SEQUENCE</scope>
    <source>
        <strain evidence="1">MF-1</strain>
    </source>
</reference>
<name>A0A9Q3IYM4_9BASI</name>
<organism evidence="1 2">
    <name type="scientific">Austropuccinia psidii MF-1</name>
    <dbReference type="NCBI Taxonomy" id="1389203"/>
    <lineage>
        <taxon>Eukaryota</taxon>
        <taxon>Fungi</taxon>
        <taxon>Dikarya</taxon>
        <taxon>Basidiomycota</taxon>
        <taxon>Pucciniomycotina</taxon>
        <taxon>Pucciniomycetes</taxon>
        <taxon>Pucciniales</taxon>
        <taxon>Sphaerophragmiaceae</taxon>
        <taxon>Austropuccinia</taxon>
    </lineage>
</organism>
<dbReference type="EMBL" id="AVOT02058389">
    <property type="protein sequence ID" value="MBW0552287.1"/>
    <property type="molecule type" value="Genomic_DNA"/>
</dbReference>
<dbReference type="AlphaFoldDB" id="A0A9Q3IYM4"/>
<sequence>MGMSYIPHRLTITHSTQKCNQAMTPNLNDKIGSRKRLMDMFAPTYAKFLESRKKGMTCNYGYYDESYLQNSRLLAREISDNPHLEWDRERWNEKKVCNMEKQRFEEVKFQKQMEFDEKHHAKNHEFEKE</sequence>